<dbReference type="SMART" id="SM00220">
    <property type="entry name" value="S_TKc"/>
    <property type="match status" value="1"/>
</dbReference>
<comment type="caution">
    <text evidence="7">The sequence shown here is derived from an EMBL/GenBank/DDBJ whole genome shotgun (WGS) entry which is preliminary data.</text>
</comment>
<reference evidence="7 8" key="1">
    <citation type="submission" date="2021-01" db="EMBL/GenBank/DDBJ databases">
        <title>Genomics of switchgrass bacterial isolates.</title>
        <authorList>
            <person name="Shade A."/>
        </authorList>
    </citation>
    <scope>NUCLEOTIDE SEQUENCE [LARGE SCALE GENOMIC DNA]</scope>
    <source>
        <strain evidence="7 8">PvP111</strain>
    </source>
</reference>
<evidence type="ECO:0000256" key="3">
    <source>
        <dbReference type="ARBA" id="ARBA00022741"/>
    </source>
</evidence>
<dbReference type="InterPro" id="IPR030616">
    <property type="entry name" value="Aur-like"/>
</dbReference>
<evidence type="ECO:0000313" key="7">
    <source>
        <dbReference type="EMBL" id="MBM7415255.1"/>
    </source>
</evidence>
<feature type="domain" description="Protein kinase" evidence="6">
    <location>
        <begin position="1"/>
        <end position="227"/>
    </location>
</feature>
<accession>A0ABS2KTJ5</accession>
<evidence type="ECO:0000256" key="4">
    <source>
        <dbReference type="ARBA" id="ARBA00022777"/>
    </source>
</evidence>
<sequence>MELSPSSAASEIDSELGREGDINALIQQSGSATTHLLKPKAFFHDRDRFYVVMQRADGSLEKELEARRFDLREGLGTLIQIAQGLQELQDLRIAYRDLKPANVLRFDDQWLLSDFGIARNLSTKTATKTFAQYGTSEYLPPEVWNGEPRTAKSDFYAFGVLLHEVLNGARPFPAGSLEAQRNHHLHTVPADLPDTVPPTVRRLATRLLKKNPAERPQDAREIIEALTNARRPLSTGQAELAEAAAALDLKEANDEAVTANQRKHARRVDDLRIQSQADLEEILRSSEEEASAGAPDIALTTDNAQWFLRLGTVRLAFVPWPWTSGLAPKAVEYAQELSGLDGSRMSAFAYGNQALQQPILFAGIVYAAALNGEKKAIANIGYQFEAKTDRGSWVLQRYTQQRSAHMVGREMADYPPIEDQKNTARVVTYHDFITDSKQLNTESVLALLTEAVRDAAQ</sequence>
<keyword evidence="5" id="KW-0067">ATP-binding</keyword>
<dbReference type="PROSITE" id="PS50011">
    <property type="entry name" value="PROTEIN_KINASE_DOM"/>
    <property type="match status" value="1"/>
</dbReference>
<evidence type="ECO:0000256" key="2">
    <source>
        <dbReference type="ARBA" id="ARBA00022679"/>
    </source>
</evidence>
<dbReference type="PANTHER" id="PTHR24350">
    <property type="entry name" value="SERINE/THREONINE-PROTEIN KINASE IAL-RELATED"/>
    <property type="match status" value="1"/>
</dbReference>
<dbReference type="SUPFAM" id="SSF56112">
    <property type="entry name" value="Protein kinase-like (PK-like)"/>
    <property type="match status" value="1"/>
</dbReference>
<evidence type="ECO:0000256" key="5">
    <source>
        <dbReference type="ARBA" id="ARBA00022840"/>
    </source>
</evidence>
<name>A0ABS2KTJ5_9NOCA</name>
<dbReference type="Proteomes" id="UP000703038">
    <property type="component" value="Unassembled WGS sequence"/>
</dbReference>
<protein>
    <recommendedName>
        <fullName evidence="6">Protein kinase domain-containing protein</fullName>
    </recommendedName>
</protein>
<dbReference type="InterPro" id="IPR011009">
    <property type="entry name" value="Kinase-like_dom_sf"/>
</dbReference>
<organism evidence="7 8">
    <name type="scientific">Rhodococcoides corynebacterioides</name>
    <dbReference type="NCBI Taxonomy" id="53972"/>
    <lineage>
        <taxon>Bacteria</taxon>
        <taxon>Bacillati</taxon>
        <taxon>Actinomycetota</taxon>
        <taxon>Actinomycetes</taxon>
        <taxon>Mycobacteriales</taxon>
        <taxon>Nocardiaceae</taxon>
        <taxon>Rhodococcoides</taxon>
    </lineage>
</organism>
<evidence type="ECO:0000256" key="1">
    <source>
        <dbReference type="ARBA" id="ARBA00022527"/>
    </source>
</evidence>
<keyword evidence="3" id="KW-0547">Nucleotide-binding</keyword>
<dbReference type="CDD" id="cd14014">
    <property type="entry name" value="STKc_PknB_like"/>
    <property type="match status" value="1"/>
</dbReference>
<keyword evidence="4" id="KW-0418">Kinase</keyword>
<keyword evidence="8" id="KW-1185">Reference proteome</keyword>
<keyword evidence="2" id="KW-0808">Transferase</keyword>
<dbReference type="InterPro" id="IPR000719">
    <property type="entry name" value="Prot_kinase_dom"/>
</dbReference>
<gene>
    <name evidence="7" type="ORF">JOE42_001988</name>
</gene>
<dbReference type="Gene3D" id="1.10.510.10">
    <property type="entry name" value="Transferase(Phosphotransferase) domain 1"/>
    <property type="match status" value="1"/>
</dbReference>
<dbReference type="Pfam" id="PF00069">
    <property type="entry name" value="Pkinase"/>
    <property type="match status" value="1"/>
</dbReference>
<evidence type="ECO:0000259" key="6">
    <source>
        <dbReference type="PROSITE" id="PS50011"/>
    </source>
</evidence>
<dbReference type="EMBL" id="JAFBBK010000001">
    <property type="protein sequence ID" value="MBM7415255.1"/>
    <property type="molecule type" value="Genomic_DNA"/>
</dbReference>
<keyword evidence="1" id="KW-0723">Serine/threonine-protein kinase</keyword>
<evidence type="ECO:0000313" key="8">
    <source>
        <dbReference type="Proteomes" id="UP000703038"/>
    </source>
</evidence>
<proteinExistence type="predicted"/>